<dbReference type="PANTHER" id="PTHR30371:SF0">
    <property type="entry name" value="SEC-INDEPENDENT PROTEIN TRANSLOCASE PROTEIN TATC, CHLOROPLASTIC-RELATED"/>
    <property type="match status" value="1"/>
</dbReference>
<evidence type="ECO:0000313" key="9">
    <source>
        <dbReference type="Proteomes" id="UP001162834"/>
    </source>
</evidence>
<dbReference type="GO" id="GO:0033281">
    <property type="term" value="C:TAT protein transport complex"/>
    <property type="evidence" value="ECO:0007669"/>
    <property type="project" value="UniProtKB-UniRule"/>
</dbReference>
<feature type="transmembrane region" description="Helical" evidence="7">
    <location>
        <begin position="295"/>
        <end position="313"/>
    </location>
</feature>
<dbReference type="KEGG" id="sbae:DSM104329_05664"/>
<evidence type="ECO:0000256" key="3">
    <source>
        <dbReference type="ARBA" id="ARBA00022927"/>
    </source>
</evidence>
<keyword evidence="4 7" id="KW-1133">Transmembrane helix</keyword>
<evidence type="ECO:0000256" key="2">
    <source>
        <dbReference type="ARBA" id="ARBA00022692"/>
    </source>
</evidence>
<keyword evidence="2 7" id="KW-0812">Transmembrane</keyword>
<dbReference type="InterPro" id="IPR002033">
    <property type="entry name" value="TatC"/>
</dbReference>
<name>A0A9E6Y8L3_9ACTN</name>
<accession>A0A9E6Y8L3</accession>
<dbReference type="Pfam" id="PF00902">
    <property type="entry name" value="TatC"/>
    <property type="match status" value="1"/>
</dbReference>
<dbReference type="RefSeq" id="WP_259313236.1">
    <property type="nucleotide sequence ID" value="NZ_CP087164.1"/>
</dbReference>
<comment type="subunit">
    <text evidence="7">The Tat system comprises two distinct complexes: a TatABC complex, containing multiple copies of TatA, TatB and TatC subunits, and a separate TatA complex, containing only TatA subunits. Substrates initially bind to the TatABC complex, which probably triggers association of the separate TatA complex to form the active translocon.</text>
</comment>
<dbReference type="AlphaFoldDB" id="A0A9E6Y8L3"/>
<dbReference type="GO" id="GO:0043953">
    <property type="term" value="P:protein transport by the Tat complex"/>
    <property type="evidence" value="ECO:0007669"/>
    <property type="project" value="UniProtKB-UniRule"/>
</dbReference>
<keyword evidence="9" id="KW-1185">Reference proteome</keyword>
<feature type="transmembrane region" description="Helical" evidence="7">
    <location>
        <begin position="148"/>
        <end position="171"/>
    </location>
</feature>
<dbReference type="HAMAP" id="MF_00902">
    <property type="entry name" value="TatC"/>
    <property type="match status" value="1"/>
</dbReference>
<dbReference type="EMBL" id="CP087164">
    <property type="protein sequence ID" value="UGS39231.1"/>
    <property type="molecule type" value="Genomic_DNA"/>
</dbReference>
<evidence type="ECO:0000256" key="4">
    <source>
        <dbReference type="ARBA" id="ARBA00022989"/>
    </source>
</evidence>
<evidence type="ECO:0000256" key="6">
    <source>
        <dbReference type="ARBA" id="ARBA00023136"/>
    </source>
</evidence>
<dbReference type="GO" id="GO:0065002">
    <property type="term" value="P:intracellular protein transmembrane transport"/>
    <property type="evidence" value="ECO:0007669"/>
    <property type="project" value="TreeGrafter"/>
</dbReference>
<feature type="transmembrane region" description="Helical" evidence="7">
    <location>
        <begin position="230"/>
        <end position="259"/>
    </location>
</feature>
<keyword evidence="7" id="KW-1003">Cell membrane</keyword>
<comment type="subcellular location">
    <subcellularLocation>
        <location evidence="7">Cell membrane</location>
        <topology evidence="7">Multi-pass membrane protein</topology>
    </subcellularLocation>
    <subcellularLocation>
        <location evidence="1">Membrane</location>
        <topology evidence="1">Multi-pass membrane protein</topology>
    </subcellularLocation>
</comment>
<dbReference type="NCBIfam" id="TIGR00945">
    <property type="entry name" value="tatC"/>
    <property type="match status" value="1"/>
</dbReference>
<comment type="similarity">
    <text evidence="7">Belongs to the TatC family.</text>
</comment>
<dbReference type="PANTHER" id="PTHR30371">
    <property type="entry name" value="SEC-INDEPENDENT PROTEIN TRANSLOCASE PROTEIN TATC"/>
    <property type="match status" value="1"/>
</dbReference>
<dbReference type="Proteomes" id="UP001162834">
    <property type="component" value="Chromosome"/>
</dbReference>
<keyword evidence="7" id="KW-0813">Transport</keyword>
<protein>
    <recommendedName>
        <fullName evidence="7">Sec-independent protein translocase protein TatC</fullName>
    </recommendedName>
</protein>
<feature type="transmembrane region" description="Helical" evidence="7">
    <location>
        <begin position="271"/>
        <end position="289"/>
    </location>
</feature>
<keyword evidence="5 7" id="KW-0811">Translocation</keyword>
<evidence type="ECO:0000256" key="5">
    <source>
        <dbReference type="ARBA" id="ARBA00023010"/>
    </source>
</evidence>
<sequence length="325" mass="34735">MATNALRRPVAHDATLSVVGHLDELRSRLIVCLAALTAAFGICLWQNDALLHIVNRPLDTQTQKHIAKGEGPLGEIATTQRSVLAVARADRATAAALAAPGSGLSDAGRAAMQARVAQLDRTIASLPTHVDGNKPVTLGIGEPFSMTLMVSGMFALILSLPLILYQLYAFVVPAISPRERRAAIPLLAMVPALFAAGVAFGYVLVLPAAIRFLQNFNTDEFNVLVQARDYYKFVAMTLLATGIVFQIPVGILALTRLGVVSVVQLRRHRRYAIVACAAVAMALPGTDPVTMLIEMAPLVLLFEVSVLLAALFARRREAAEALDAD</sequence>
<comment type="function">
    <text evidence="7">Part of the twin-arginine translocation (Tat) system that transports large folded proteins containing a characteristic twin-arginine motif in their signal peptide across membranes. Together with TatB, TatC is part of a receptor directly interacting with Tat signal peptides.</text>
</comment>
<evidence type="ECO:0000256" key="7">
    <source>
        <dbReference type="HAMAP-Rule" id="MF_00902"/>
    </source>
</evidence>
<dbReference type="GO" id="GO:0009977">
    <property type="term" value="F:proton motive force dependent protein transmembrane transporter activity"/>
    <property type="evidence" value="ECO:0007669"/>
    <property type="project" value="TreeGrafter"/>
</dbReference>
<evidence type="ECO:0000313" key="8">
    <source>
        <dbReference type="EMBL" id="UGS39231.1"/>
    </source>
</evidence>
<keyword evidence="3 7" id="KW-0653">Protein transport</keyword>
<comment type="caution">
    <text evidence="7">Lacks conserved residue(s) required for the propagation of feature annotation.</text>
</comment>
<gene>
    <name evidence="8" type="primary">tatC_2</name>
    <name evidence="7" type="synonym">tatC</name>
    <name evidence="8" type="ORF">DSM104329_05664</name>
</gene>
<organism evidence="8 9">
    <name type="scientific">Capillimicrobium parvum</name>
    <dbReference type="NCBI Taxonomy" id="2884022"/>
    <lineage>
        <taxon>Bacteria</taxon>
        <taxon>Bacillati</taxon>
        <taxon>Actinomycetota</taxon>
        <taxon>Thermoleophilia</taxon>
        <taxon>Solirubrobacterales</taxon>
        <taxon>Capillimicrobiaceae</taxon>
        <taxon>Capillimicrobium</taxon>
    </lineage>
</organism>
<evidence type="ECO:0000256" key="1">
    <source>
        <dbReference type="ARBA" id="ARBA00004141"/>
    </source>
</evidence>
<feature type="transmembrane region" description="Helical" evidence="7">
    <location>
        <begin position="183"/>
        <end position="210"/>
    </location>
</feature>
<keyword evidence="6 7" id="KW-0472">Membrane</keyword>
<reference evidence="8" key="1">
    <citation type="journal article" date="2022" name="Int. J. Syst. Evol. Microbiol.">
        <title>Pseudomonas aegrilactucae sp. nov. and Pseudomonas morbosilactucae sp. nov., pathogens causing bacterial rot of lettuce in Japan.</title>
        <authorList>
            <person name="Sawada H."/>
            <person name="Fujikawa T."/>
            <person name="Satou M."/>
        </authorList>
    </citation>
    <scope>NUCLEOTIDE SEQUENCE</scope>
    <source>
        <strain evidence="8">0166_1</strain>
    </source>
</reference>
<dbReference type="PRINTS" id="PR01840">
    <property type="entry name" value="TATCFAMILY"/>
</dbReference>
<proteinExistence type="inferred from homology"/>